<gene>
    <name evidence="2" type="ORF">J2S14_004363</name>
</gene>
<dbReference type="RefSeq" id="WP_244683576.1">
    <property type="nucleotide sequence ID" value="NZ_JALIRM010000020.1"/>
</dbReference>
<dbReference type="PANTHER" id="PTHR43830:SF3">
    <property type="entry name" value="PROTEIN PSP1"/>
    <property type="match status" value="1"/>
</dbReference>
<dbReference type="InterPro" id="IPR007557">
    <property type="entry name" value="PSP1_C"/>
</dbReference>
<feature type="domain" description="PSP1 C-terminal" evidence="1">
    <location>
        <begin position="61"/>
        <end position="146"/>
    </location>
</feature>
<dbReference type="InterPro" id="IPR047767">
    <property type="entry name" value="PSP1-like"/>
</dbReference>
<dbReference type="EMBL" id="JAUSUO010000017">
    <property type="protein sequence ID" value="MDQ0345507.1"/>
    <property type="molecule type" value="Genomic_DNA"/>
</dbReference>
<evidence type="ECO:0000313" key="3">
    <source>
        <dbReference type="Proteomes" id="UP001232343"/>
    </source>
</evidence>
<sequence length="275" mass="31039">MYNVVGVRFKKAGKIYYFDPGDHPIRKNDFVIVETARGIEYGKAVTDKKQVQDHDVVLPLKKVVRMADQKDQLNVEENKMAAAEAYQVCTEKIIEHSLDMKLVDVEYTFDRNKVIFYFTADGRIDFRDLVKDLAAIFRTRIELRQIGVRDEAKMLGGIGPCGRMLCCSTFLGDFEPVSIKMAKDQNLSLNPTKISGLCGRLMCCLKYENDEYEAAKAELPDVGDNINTPDGSGKVIGLNILERLIQVELPEQERILEYTLEEISGESATSVPARE</sequence>
<name>A0ABU0DAW5_9BACI</name>
<dbReference type="NCBIfam" id="NF041131">
    <property type="entry name" value="RicT_YaaT_fam"/>
    <property type="match status" value="1"/>
</dbReference>
<dbReference type="Proteomes" id="UP001232343">
    <property type="component" value="Unassembled WGS sequence"/>
</dbReference>
<keyword evidence="3" id="KW-1185">Reference proteome</keyword>
<protein>
    <submittedName>
        <fullName evidence="2">Cell fate regulator YaaT (PSP1 superfamily)</fullName>
    </submittedName>
</protein>
<dbReference type="PANTHER" id="PTHR43830">
    <property type="entry name" value="PROTEIN PSP1"/>
    <property type="match status" value="1"/>
</dbReference>
<organism evidence="2 3">
    <name type="scientific">Lederbergia wuyishanensis</name>
    <dbReference type="NCBI Taxonomy" id="1347903"/>
    <lineage>
        <taxon>Bacteria</taxon>
        <taxon>Bacillati</taxon>
        <taxon>Bacillota</taxon>
        <taxon>Bacilli</taxon>
        <taxon>Bacillales</taxon>
        <taxon>Bacillaceae</taxon>
        <taxon>Lederbergia</taxon>
    </lineage>
</organism>
<comment type="caution">
    <text evidence="2">The sequence shown here is derived from an EMBL/GenBank/DDBJ whole genome shotgun (WGS) entry which is preliminary data.</text>
</comment>
<accession>A0ABU0DAW5</accession>
<evidence type="ECO:0000259" key="1">
    <source>
        <dbReference type="PROSITE" id="PS51411"/>
    </source>
</evidence>
<reference evidence="2 3" key="1">
    <citation type="submission" date="2023-07" db="EMBL/GenBank/DDBJ databases">
        <title>Genomic Encyclopedia of Type Strains, Phase IV (KMG-IV): sequencing the most valuable type-strain genomes for metagenomic binning, comparative biology and taxonomic classification.</title>
        <authorList>
            <person name="Goeker M."/>
        </authorList>
    </citation>
    <scope>NUCLEOTIDE SEQUENCE [LARGE SCALE GENOMIC DNA]</scope>
    <source>
        <strain evidence="2 3">DSM 27848</strain>
    </source>
</reference>
<dbReference type="PROSITE" id="PS51411">
    <property type="entry name" value="PSP1_C"/>
    <property type="match status" value="1"/>
</dbReference>
<evidence type="ECO:0000313" key="2">
    <source>
        <dbReference type="EMBL" id="MDQ0345507.1"/>
    </source>
</evidence>
<dbReference type="Pfam" id="PF04468">
    <property type="entry name" value="PSP1"/>
    <property type="match status" value="1"/>
</dbReference>
<proteinExistence type="predicted"/>